<dbReference type="GO" id="GO:0032434">
    <property type="term" value="P:regulation of proteasomal ubiquitin-dependent protein catabolic process"/>
    <property type="evidence" value="ECO:0007669"/>
    <property type="project" value="TreeGrafter"/>
</dbReference>
<evidence type="ECO:0000313" key="12">
    <source>
        <dbReference type="Proteomes" id="UP000024404"/>
    </source>
</evidence>
<proteinExistence type="inferred from homology"/>
<protein>
    <recommendedName>
        <fullName evidence="3">E3 UFM1-protein ligase 1 homolog</fullName>
    </recommendedName>
    <alternativeName>
        <fullName evidence="6">E3 UFM1-protein transferase 1 homolog</fullName>
    </alternativeName>
</protein>
<dbReference type="EnsemblMetazoa" id="OVOC6666.1">
    <property type="protein sequence ID" value="OVOC6666.1"/>
    <property type="gene ID" value="WBGene00243475"/>
</dbReference>
<sequence length="750" mass="84732">MSATWADIQRLAADFQRIQLAENSKKLSENNCVELISMLIKSKAIDILFTTDGKEYVTRNHLLNEVKNECIGREGRVSICDLAHTLNVDYEHIENAVSIISKQSSNFILCNAELISRFVISFWQHLDYINVLCRDLNERLIDDGIVSISQLAKTWDLPTEILNSLVLVEVGSKVDAIRDGDALYTRSYLSAQRNIIRAMLCGLTKVTPVARLQSELELTSAMFWSLFDELDAVKEVPGKIVGARTSNHCLYHPNIYTVLVKQYILKTFLQEGILKLAVFKKLSVAEPKIYMKEVLNNVEHSTLIYFPSAIISMKVWNEIETAVKEEMNSKSVVDIRLHMPEVVQSNADIDQAVTFLMKISEDWLFVSGASYIYSRQLHSFAMRSLEGLINTRAEEIAFSWGKQKAPKKQEKKQDEDWSAVKGKKGKNGKGKVMKQILAEDSTPDLLIRLSEEELIMELKRTSDIPDELLEDIVEQIRTKAETLLKTRIELLLHNVQTISVQDQKRSHVQLQETLRALYNNICIFEDGAATFEDTVADNLKVYLLRTVCTRFANNVLSYISRTQNVDTLTTKARNETIANIGNTENRTAVEKLFTALLTKNLESFHDAVFGVCSSAICALNLKVPDKKQRVELIKIYEEQLLSQLRECTDPPSGLLLALLILLARNEKIAVHASGKFVSHLIAKVEKHPETSTELAELLTSFQKMVISSIQSKDDVNLMAKLNEKLVALMAAVNGFEYVEKPTVDDGVLEL</sequence>
<reference evidence="12" key="1">
    <citation type="submission" date="2013-10" db="EMBL/GenBank/DDBJ databases">
        <title>Genome sequencing of Onchocerca volvulus.</title>
        <authorList>
            <person name="Cotton J."/>
            <person name="Tsai J."/>
            <person name="Stanley E."/>
            <person name="Tracey A."/>
            <person name="Holroyd N."/>
            <person name="Lustigman S."/>
            <person name="Berriman M."/>
        </authorList>
    </citation>
    <scope>NUCLEOTIDE SEQUENCE</scope>
</reference>
<name>A0A8R1TXQ5_ONCVO</name>
<keyword evidence="4" id="KW-0808">Transferase</keyword>
<evidence type="ECO:0000259" key="8">
    <source>
        <dbReference type="Pfam" id="PF09743"/>
    </source>
</evidence>
<accession>A0A8R1TXQ5</accession>
<organism evidence="11 12">
    <name type="scientific">Onchocerca volvulus</name>
    <dbReference type="NCBI Taxonomy" id="6282"/>
    <lineage>
        <taxon>Eukaryota</taxon>
        <taxon>Metazoa</taxon>
        <taxon>Ecdysozoa</taxon>
        <taxon>Nematoda</taxon>
        <taxon>Chromadorea</taxon>
        <taxon>Rhabditida</taxon>
        <taxon>Spirurina</taxon>
        <taxon>Spiruromorpha</taxon>
        <taxon>Filarioidea</taxon>
        <taxon>Onchocercidae</taxon>
        <taxon>Onchocerca</taxon>
    </lineage>
</organism>
<dbReference type="Pfam" id="PF25870">
    <property type="entry name" value="WHD_UFL1_5th"/>
    <property type="match status" value="1"/>
</dbReference>
<feature type="domain" description="E3 UFM1-protein ligase 1-like" evidence="9">
    <location>
        <begin position="507"/>
        <end position="622"/>
    </location>
</feature>
<dbReference type="EMBL" id="CMVM020000180">
    <property type="status" value="NOT_ANNOTATED_CDS"/>
    <property type="molecule type" value="Genomic_DNA"/>
</dbReference>
<reference evidence="11" key="2">
    <citation type="submission" date="2022-06" db="UniProtKB">
        <authorList>
            <consortium name="EnsemblMetazoa"/>
        </authorList>
    </citation>
    <scope>IDENTIFICATION</scope>
</reference>
<dbReference type="Pfam" id="PF23659">
    <property type="entry name" value="UFL1"/>
    <property type="match status" value="1"/>
</dbReference>
<dbReference type="GO" id="GO:0005789">
    <property type="term" value="C:endoplasmic reticulum membrane"/>
    <property type="evidence" value="ECO:0007669"/>
    <property type="project" value="TreeGrafter"/>
</dbReference>
<dbReference type="InterPro" id="IPR018611">
    <property type="entry name" value="Ufl1"/>
</dbReference>
<dbReference type="Proteomes" id="UP000024404">
    <property type="component" value="Unassembled WGS sequence"/>
</dbReference>
<dbReference type="GO" id="GO:0034976">
    <property type="term" value="P:response to endoplasmic reticulum stress"/>
    <property type="evidence" value="ECO:0007669"/>
    <property type="project" value="TreeGrafter"/>
</dbReference>
<dbReference type="OMA" id="CILHASG"/>
<dbReference type="AlphaFoldDB" id="A0A8R1TXQ5"/>
<evidence type="ECO:0000256" key="5">
    <source>
        <dbReference type="ARBA" id="ARBA00022786"/>
    </source>
</evidence>
<dbReference type="GO" id="GO:1990592">
    <property type="term" value="P:protein K69-linked ufmylation"/>
    <property type="evidence" value="ECO:0007669"/>
    <property type="project" value="TreeGrafter"/>
</dbReference>
<comment type="similarity">
    <text evidence="2">Belongs to the UFL1 family.</text>
</comment>
<dbReference type="InterPro" id="IPR056580">
    <property type="entry name" value="Ufl1_dom"/>
</dbReference>
<evidence type="ECO:0000259" key="9">
    <source>
        <dbReference type="Pfam" id="PF23659"/>
    </source>
</evidence>
<evidence type="ECO:0000256" key="7">
    <source>
        <dbReference type="SAM" id="MobiDB-lite"/>
    </source>
</evidence>
<evidence type="ECO:0000259" key="10">
    <source>
        <dbReference type="Pfam" id="PF25041"/>
    </source>
</evidence>
<evidence type="ECO:0000313" key="11">
    <source>
        <dbReference type="EnsemblMetazoa" id="OVOC6666.1"/>
    </source>
</evidence>
<dbReference type="Pfam" id="PF09743">
    <property type="entry name" value="E3_UFM1_ligase"/>
    <property type="match status" value="1"/>
</dbReference>
<dbReference type="InterPro" id="IPR056579">
    <property type="entry name" value="Ufl1_N"/>
</dbReference>
<keyword evidence="5" id="KW-0833">Ubl conjugation pathway</keyword>
<evidence type="ECO:0000256" key="2">
    <source>
        <dbReference type="ARBA" id="ARBA00010789"/>
    </source>
</evidence>
<dbReference type="GO" id="GO:0061666">
    <property type="term" value="F:UFM1 ligase activity"/>
    <property type="evidence" value="ECO:0007669"/>
    <property type="project" value="InterPro"/>
</dbReference>
<feature type="domain" description="E3 UFM1-protein ligase 1-like N-terminal" evidence="8">
    <location>
        <begin position="7"/>
        <end position="290"/>
    </location>
</feature>
<evidence type="ECO:0000256" key="4">
    <source>
        <dbReference type="ARBA" id="ARBA00022679"/>
    </source>
</evidence>
<dbReference type="Pfam" id="PF25041">
    <property type="entry name" value="UFL1_C"/>
    <property type="match status" value="1"/>
</dbReference>
<dbReference type="PANTHER" id="PTHR31057:SF0">
    <property type="entry name" value="E3 UFM1-PROTEIN LIGASE 1"/>
    <property type="match status" value="1"/>
</dbReference>
<keyword evidence="12" id="KW-1185">Reference proteome</keyword>
<feature type="region of interest" description="Disordered" evidence="7">
    <location>
        <begin position="404"/>
        <end position="427"/>
    </location>
</feature>
<evidence type="ECO:0000256" key="1">
    <source>
        <dbReference type="ARBA" id="ARBA00003950"/>
    </source>
</evidence>
<evidence type="ECO:0000256" key="6">
    <source>
        <dbReference type="ARBA" id="ARBA00030452"/>
    </source>
</evidence>
<evidence type="ECO:0000256" key="3">
    <source>
        <dbReference type="ARBA" id="ARBA00014160"/>
    </source>
</evidence>
<comment type="function">
    <text evidence="1">E3 UFM1-protein ligase that mediates ufmylation of target proteins.</text>
</comment>
<dbReference type="InterPro" id="IPR056761">
    <property type="entry name" value="Ufl1-like_C"/>
</dbReference>
<dbReference type="PANTHER" id="PTHR31057">
    <property type="entry name" value="E3 UFM1-PROTEIN LIGASE 1"/>
    <property type="match status" value="1"/>
</dbReference>
<feature type="domain" description="E3 UFM1-protein ligase-like C-terminal" evidence="10">
    <location>
        <begin position="634"/>
        <end position="716"/>
    </location>
</feature>